<keyword evidence="3" id="KW-1185">Reference proteome</keyword>
<protein>
    <submittedName>
        <fullName evidence="4">CUT domain-containing protein</fullName>
    </submittedName>
</protein>
<evidence type="ECO:0000313" key="3">
    <source>
        <dbReference type="Proteomes" id="UP000046393"/>
    </source>
</evidence>
<reference evidence="4" key="1">
    <citation type="submission" date="2017-02" db="UniProtKB">
        <authorList>
            <consortium name="WormBaseParasite"/>
        </authorList>
    </citation>
    <scope>IDENTIFICATION</scope>
</reference>
<evidence type="ECO:0000256" key="1">
    <source>
        <dbReference type="SAM" id="Coils"/>
    </source>
</evidence>
<feature type="region of interest" description="Disordered" evidence="2">
    <location>
        <begin position="227"/>
        <end position="249"/>
    </location>
</feature>
<accession>A0A0N5B0C6</accession>
<keyword evidence="1" id="KW-0175">Coiled coil</keyword>
<proteinExistence type="predicted"/>
<sequence>MRPEAEYRLSFGLVGVNWRSFVESRLDGFGGDTVLAKKASKLLPEHDTFVNENISVETASKFSPSALQTTSSSVITSPSVPTKISVLKSVSPQSAAITSSIPTQSQAIPSIANPTTIIGHNSQPSLQTFQNLQLLLNYQNSQNHVTQMPILTLQQELAAKLASLSTIPPALLLQNPSYNPLKGLPSSLNPATSILQSTAIGINPVARAISNTVPANSLSIPALPTVQPQSSSLTVPAPAPAPGPSTSEMSSNDLNIISKLLSGSAQALSSQLNRMEFSPSSSGAVGSLDKLLESNMSINAYTLARAMLDEERTRQQQKQQQLEAEVEKLQLLVEQLKREQILYQNLLISGNVTGLRDVCNLGEKTAIF</sequence>
<feature type="coiled-coil region" evidence="1">
    <location>
        <begin position="305"/>
        <end position="346"/>
    </location>
</feature>
<evidence type="ECO:0000313" key="4">
    <source>
        <dbReference type="WBParaSite" id="SMUV_0001072701-mRNA-1"/>
    </source>
</evidence>
<dbReference type="Proteomes" id="UP000046393">
    <property type="component" value="Unplaced"/>
</dbReference>
<dbReference type="AlphaFoldDB" id="A0A0N5B0C6"/>
<evidence type="ECO:0000256" key="2">
    <source>
        <dbReference type="SAM" id="MobiDB-lite"/>
    </source>
</evidence>
<dbReference type="WBParaSite" id="SMUV_0001072701-mRNA-1">
    <property type="protein sequence ID" value="SMUV_0001072701-mRNA-1"/>
    <property type="gene ID" value="SMUV_0001072701"/>
</dbReference>
<organism evidence="3 4">
    <name type="scientific">Syphacia muris</name>
    <dbReference type="NCBI Taxonomy" id="451379"/>
    <lineage>
        <taxon>Eukaryota</taxon>
        <taxon>Metazoa</taxon>
        <taxon>Ecdysozoa</taxon>
        <taxon>Nematoda</taxon>
        <taxon>Chromadorea</taxon>
        <taxon>Rhabditida</taxon>
        <taxon>Spirurina</taxon>
        <taxon>Oxyuridomorpha</taxon>
        <taxon>Oxyuroidea</taxon>
        <taxon>Oxyuridae</taxon>
        <taxon>Syphacia</taxon>
    </lineage>
</organism>
<name>A0A0N5B0C6_9BILA</name>